<name>A0A2D0N7Q0_FLAN2</name>
<dbReference type="OrthoDB" id="9802055at2"/>
<evidence type="ECO:0000313" key="9">
    <source>
        <dbReference type="EMBL" id="PHN04544.1"/>
    </source>
</evidence>
<dbReference type="HAMAP" id="MF_01974">
    <property type="entry name" value="MetAP_1"/>
    <property type="match status" value="1"/>
</dbReference>
<feature type="binding site" evidence="6">
    <location>
        <position position="109"/>
    </location>
    <ligand>
        <name>a divalent metal cation</name>
        <dbReference type="ChEBI" id="CHEBI:60240"/>
        <label>2</label>
        <note>catalytic</note>
    </ligand>
</feature>
<feature type="domain" description="Peptidase M24" evidence="8">
    <location>
        <begin position="14"/>
        <end position="243"/>
    </location>
</feature>
<keyword evidence="5 6" id="KW-0378">Hydrolase</keyword>
<evidence type="ECO:0000256" key="4">
    <source>
        <dbReference type="ARBA" id="ARBA00022723"/>
    </source>
</evidence>
<dbReference type="NCBIfam" id="TIGR00500">
    <property type="entry name" value="met_pdase_I"/>
    <property type="match status" value="1"/>
</dbReference>
<feature type="binding site" evidence="6">
    <location>
        <position position="98"/>
    </location>
    <ligand>
        <name>a divalent metal cation</name>
        <dbReference type="ChEBI" id="CHEBI:60240"/>
        <label>1</label>
    </ligand>
</feature>
<feature type="binding site" evidence="6">
    <location>
        <position position="206"/>
    </location>
    <ligand>
        <name>a divalent metal cation</name>
        <dbReference type="ChEBI" id="CHEBI:60240"/>
        <label>2</label>
        <note>catalytic</note>
    </ligand>
</feature>
<dbReference type="SUPFAM" id="SSF55920">
    <property type="entry name" value="Creatinase/aminopeptidase"/>
    <property type="match status" value="1"/>
</dbReference>
<dbReference type="RefSeq" id="WP_099152118.1">
    <property type="nucleotide sequence ID" value="NZ_PDUD01000025.1"/>
</dbReference>
<comment type="caution">
    <text evidence="9">The sequence shown here is derived from an EMBL/GenBank/DDBJ whole genome shotgun (WGS) entry which is preliminary data.</text>
</comment>
<dbReference type="Proteomes" id="UP000223913">
    <property type="component" value="Unassembled WGS sequence"/>
</dbReference>
<evidence type="ECO:0000256" key="2">
    <source>
        <dbReference type="ARBA" id="ARBA00022438"/>
    </source>
</evidence>
<comment type="cofactor">
    <cofactor evidence="6">
        <name>Co(2+)</name>
        <dbReference type="ChEBI" id="CHEBI:48828"/>
    </cofactor>
    <cofactor evidence="6">
        <name>Zn(2+)</name>
        <dbReference type="ChEBI" id="CHEBI:29105"/>
    </cofactor>
    <cofactor evidence="6">
        <name>Mn(2+)</name>
        <dbReference type="ChEBI" id="CHEBI:29035"/>
    </cofactor>
    <cofactor evidence="6">
        <name>Fe(2+)</name>
        <dbReference type="ChEBI" id="CHEBI:29033"/>
    </cofactor>
    <text evidence="6">Binds 2 divalent metal cations per subunit. Has a high-affinity and a low affinity metal-binding site. The true nature of the physiological cofactor is under debate. The enzyme is active with cobalt, zinc, manganese or divalent iron ions. Most likely, methionine aminopeptidases function as mononuclear Fe(2+)-metalloproteases under physiological conditions, and the catalytically relevant metal-binding site has been assigned to the histidine-containing high-affinity site.</text>
</comment>
<proteinExistence type="inferred from homology"/>
<dbReference type="CDD" id="cd01086">
    <property type="entry name" value="MetAP1"/>
    <property type="match status" value="1"/>
</dbReference>
<dbReference type="PRINTS" id="PR00599">
    <property type="entry name" value="MAPEPTIDASE"/>
</dbReference>
<feature type="binding site" evidence="6">
    <location>
        <position position="180"/>
    </location>
    <ligand>
        <name>substrate</name>
    </ligand>
</feature>
<dbReference type="Pfam" id="PF00557">
    <property type="entry name" value="Peptidase_M24"/>
    <property type="match status" value="1"/>
</dbReference>
<gene>
    <name evidence="6 9" type="primary">map</name>
    <name evidence="9" type="ORF">CRP01_21300</name>
</gene>
<accession>A0A2D0N7Q0</accession>
<dbReference type="Gene3D" id="3.90.230.10">
    <property type="entry name" value="Creatinase/methionine aminopeptidase superfamily"/>
    <property type="match status" value="1"/>
</dbReference>
<dbReference type="AlphaFoldDB" id="A0A2D0N7Q0"/>
<comment type="similarity">
    <text evidence="6">Belongs to the peptidase M24A family. Methionine aminopeptidase type 1 subfamily.</text>
</comment>
<evidence type="ECO:0000256" key="7">
    <source>
        <dbReference type="RuleBase" id="RU003653"/>
    </source>
</evidence>
<evidence type="ECO:0000256" key="1">
    <source>
        <dbReference type="ARBA" id="ARBA00002521"/>
    </source>
</evidence>
<feature type="binding site" evidence="6">
    <location>
        <position position="237"/>
    </location>
    <ligand>
        <name>a divalent metal cation</name>
        <dbReference type="ChEBI" id="CHEBI:60240"/>
        <label>2</label>
        <note>catalytic</note>
    </ligand>
</feature>
<keyword evidence="10" id="KW-1185">Reference proteome</keyword>
<dbReference type="InterPro" id="IPR000994">
    <property type="entry name" value="Pept_M24"/>
</dbReference>
<keyword evidence="2 6" id="KW-0031">Aminopeptidase</keyword>
<dbReference type="GO" id="GO:0004239">
    <property type="term" value="F:initiator methionyl aminopeptidase activity"/>
    <property type="evidence" value="ECO:0007669"/>
    <property type="project" value="UniProtKB-UniRule"/>
</dbReference>
<comment type="catalytic activity">
    <reaction evidence="6 7">
        <text>Release of N-terminal amino acids, preferentially methionine, from peptides and arylamides.</text>
        <dbReference type="EC" id="3.4.11.18"/>
    </reaction>
</comment>
<feature type="binding site" evidence="6">
    <location>
        <position position="80"/>
    </location>
    <ligand>
        <name>substrate</name>
    </ligand>
</feature>
<dbReference type="InterPro" id="IPR001714">
    <property type="entry name" value="Pept_M24_MAP"/>
</dbReference>
<organism evidence="9 10">
    <name type="scientific">Flavilitoribacter nigricans (strain ATCC 23147 / DSM 23189 / NBRC 102662 / NCIMB 1420 / SS-2)</name>
    <name type="common">Lewinella nigricans</name>
    <dbReference type="NCBI Taxonomy" id="1122177"/>
    <lineage>
        <taxon>Bacteria</taxon>
        <taxon>Pseudomonadati</taxon>
        <taxon>Bacteroidota</taxon>
        <taxon>Saprospiria</taxon>
        <taxon>Saprospirales</taxon>
        <taxon>Lewinellaceae</taxon>
        <taxon>Flavilitoribacter</taxon>
    </lineage>
</organism>
<evidence type="ECO:0000256" key="3">
    <source>
        <dbReference type="ARBA" id="ARBA00022670"/>
    </source>
</evidence>
<sequence length="277" mass="30440">MAGVVYYKTQEEIELIRESCLLVCKALAQVGSMIRPGMTGDQIDRVAEELIRDHGAVPAFKGYNGFPATLCVSVNEQVVHGIPTKDMVFQDGDIVSVDCGVFMNNFHGDSAYTFPLGDVSEEVMELCRVTNTSLYKAINQATVGNRLGDISFAVQQYVEREHNYGVVRELVGHGIGRNLHEAPEVPNYGKRGKGIKLQEGLVIAIEPMVNLGRKEVRTAKDGWTVLSRDRKPSAHYEHTVAIQKGESADILSDHSLIEAEIAKNDEVRAVSLKEIAA</sequence>
<dbReference type="InterPro" id="IPR002467">
    <property type="entry name" value="Pept_M24A_MAP1"/>
</dbReference>
<comment type="function">
    <text evidence="1 6">Removes the N-terminal methionine from nascent proteins. The N-terminal methionine is often cleaved when the second residue in the primary sequence is small and uncharged (Met-Ala-, Cys, Gly, Pro, Ser, Thr, or Val). Requires deformylation of the N(alpha)-formylated initiator methionine before it can be hydrolyzed.</text>
</comment>
<protein>
    <recommendedName>
        <fullName evidence="6 7">Methionine aminopeptidase</fullName>
        <shortName evidence="6">MAP</shortName>
        <shortName evidence="6">MetAP</shortName>
        <ecNumber evidence="6 7">3.4.11.18</ecNumber>
    </recommendedName>
    <alternativeName>
        <fullName evidence="6">Peptidase M</fullName>
    </alternativeName>
</protein>
<keyword evidence="3 6" id="KW-0645">Protease</keyword>
<feature type="binding site" evidence="6">
    <location>
        <position position="237"/>
    </location>
    <ligand>
        <name>a divalent metal cation</name>
        <dbReference type="ChEBI" id="CHEBI:60240"/>
        <label>1</label>
    </ligand>
</feature>
<dbReference type="InterPro" id="IPR036005">
    <property type="entry name" value="Creatinase/aminopeptidase-like"/>
</dbReference>
<dbReference type="GO" id="GO:0005829">
    <property type="term" value="C:cytosol"/>
    <property type="evidence" value="ECO:0007669"/>
    <property type="project" value="TreeGrafter"/>
</dbReference>
<keyword evidence="4 6" id="KW-0479">Metal-binding</keyword>
<evidence type="ECO:0000259" key="8">
    <source>
        <dbReference type="Pfam" id="PF00557"/>
    </source>
</evidence>
<comment type="subunit">
    <text evidence="6">Monomer.</text>
</comment>
<dbReference type="EC" id="3.4.11.18" evidence="6 7"/>
<dbReference type="PANTHER" id="PTHR43330">
    <property type="entry name" value="METHIONINE AMINOPEPTIDASE"/>
    <property type="match status" value="1"/>
</dbReference>
<feature type="binding site" evidence="6">
    <location>
        <position position="173"/>
    </location>
    <ligand>
        <name>a divalent metal cation</name>
        <dbReference type="ChEBI" id="CHEBI:60240"/>
        <label>2</label>
        <note>catalytic</note>
    </ligand>
</feature>
<evidence type="ECO:0000256" key="5">
    <source>
        <dbReference type="ARBA" id="ARBA00022801"/>
    </source>
</evidence>
<evidence type="ECO:0000313" key="10">
    <source>
        <dbReference type="Proteomes" id="UP000223913"/>
    </source>
</evidence>
<reference evidence="9 10" key="1">
    <citation type="submission" date="2017-10" db="EMBL/GenBank/DDBJ databases">
        <title>The draft genome sequence of Lewinella nigricans NBRC 102662.</title>
        <authorList>
            <person name="Wang K."/>
        </authorList>
    </citation>
    <scope>NUCLEOTIDE SEQUENCE [LARGE SCALE GENOMIC DNA]</scope>
    <source>
        <strain evidence="9 10">NBRC 102662</strain>
    </source>
</reference>
<evidence type="ECO:0000256" key="6">
    <source>
        <dbReference type="HAMAP-Rule" id="MF_01974"/>
    </source>
</evidence>
<dbReference type="GO" id="GO:0006508">
    <property type="term" value="P:proteolysis"/>
    <property type="evidence" value="ECO:0007669"/>
    <property type="project" value="UniProtKB-KW"/>
</dbReference>
<feature type="binding site" evidence="6">
    <location>
        <position position="109"/>
    </location>
    <ligand>
        <name>a divalent metal cation</name>
        <dbReference type="ChEBI" id="CHEBI:60240"/>
        <label>1</label>
    </ligand>
</feature>
<dbReference type="PANTHER" id="PTHR43330:SF27">
    <property type="entry name" value="METHIONINE AMINOPEPTIDASE"/>
    <property type="match status" value="1"/>
</dbReference>
<dbReference type="EMBL" id="PDUD01000025">
    <property type="protein sequence ID" value="PHN04544.1"/>
    <property type="molecule type" value="Genomic_DNA"/>
</dbReference>
<dbReference type="GO" id="GO:0070006">
    <property type="term" value="F:metalloaminopeptidase activity"/>
    <property type="evidence" value="ECO:0007669"/>
    <property type="project" value="UniProtKB-UniRule"/>
</dbReference>
<dbReference type="GO" id="GO:0046872">
    <property type="term" value="F:metal ion binding"/>
    <property type="evidence" value="ECO:0007669"/>
    <property type="project" value="UniProtKB-UniRule"/>
</dbReference>